<keyword evidence="2" id="KW-1185">Reference proteome</keyword>
<dbReference type="EMBL" id="BAABDH010000113">
    <property type="protein sequence ID" value="GAA3954875.1"/>
    <property type="molecule type" value="Genomic_DNA"/>
</dbReference>
<evidence type="ECO:0000313" key="2">
    <source>
        <dbReference type="Proteomes" id="UP001499909"/>
    </source>
</evidence>
<gene>
    <name evidence="1" type="ORF">GCM10022406_40540</name>
</gene>
<reference evidence="2" key="1">
    <citation type="journal article" date="2019" name="Int. J. Syst. Evol. Microbiol.">
        <title>The Global Catalogue of Microorganisms (GCM) 10K type strain sequencing project: providing services to taxonomists for standard genome sequencing and annotation.</title>
        <authorList>
            <consortium name="The Broad Institute Genomics Platform"/>
            <consortium name="The Broad Institute Genome Sequencing Center for Infectious Disease"/>
            <person name="Wu L."/>
            <person name="Ma J."/>
        </authorList>
    </citation>
    <scope>NUCLEOTIDE SEQUENCE [LARGE SCALE GENOMIC DNA]</scope>
    <source>
        <strain evidence="2">JCM 17214</strain>
    </source>
</reference>
<dbReference type="Proteomes" id="UP001499909">
    <property type="component" value="Unassembled WGS sequence"/>
</dbReference>
<sequence>MALSAAAQQQPPAATVPFGRANVVLVKTTARPDSVLAELRHYLDSNGFMLDTLDPARGLITTQVQESGQILQEQMKIRAVRVADGWKLTGLYLIGSALADGHTAFPAEFVGFDWSPAKVAFRQVEAAARAVPRGTLHYGRAKVRFSALTKLEDALRMPW</sequence>
<evidence type="ECO:0000313" key="1">
    <source>
        <dbReference type="EMBL" id="GAA3954875.1"/>
    </source>
</evidence>
<comment type="caution">
    <text evidence="1">The sequence shown here is derived from an EMBL/GenBank/DDBJ whole genome shotgun (WGS) entry which is preliminary data.</text>
</comment>
<accession>A0ABP7NVL0</accession>
<organism evidence="1 2">
    <name type="scientific">Hymenobacter algoricola</name>
    <dbReference type="NCBI Taxonomy" id="486267"/>
    <lineage>
        <taxon>Bacteria</taxon>
        <taxon>Pseudomonadati</taxon>
        <taxon>Bacteroidota</taxon>
        <taxon>Cytophagia</taxon>
        <taxon>Cytophagales</taxon>
        <taxon>Hymenobacteraceae</taxon>
        <taxon>Hymenobacter</taxon>
    </lineage>
</organism>
<name>A0ABP7NVL0_9BACT</name>
<proteinExistence type="predicted"/>
<protein>
    <submittedName>
        <fullName evidence="1">Uncharacterized protein</fullName>
    </submittedName>
</protein>